<dbReference type="AlphaFoldDB" id="A0A0F8YG08"/>
<accession>A0A0F8YG08</accession>
<feature type="non-terminal residue" evidence="2">
    <location>
        <position position="1"/>
    </location>
</feature>
<organism evidence="2">
    <name type="scientific">marine sediment metagenome</name>
    <dbReference type="NCBI Taxonomy" id="412755"/>
    <lineage>
        <taxon>unclassified sequences</taxon>
        <taxon>metagenomes</taxon>
        <taxon>ecological metagenomes</taxon>
    </lineage>
</organism>
<feature type="non-terminal residue" evidence="2">
    <location>
        <position position="385"/>
    </location>
</feature>
<sequence length="385" mass="43923">AELRQWLQEIGIILSDETFRDLLNGEIEHAGEKLSLDGHIRFDGGLFRTLAENIKSRGNISLTTGDRLIEEGVVKSLARHEAEYDIYALGNSHRTGDRTVYSYGQNKFLVNRVRDLKEFTDGKNLLLEQLSELPFTKKSLWIEMLRENGGNNEFRDNFNRWLFSLQPLQKKGSKAKKNAELQTLSARDIELAKIGMLQASRKDLSGKNNRIIKILYPTASDKTTVMGLTVLAADIELDVTGNITPESVQMLFDRIVRPEIKRIHNVQDKLRTQEEGEIAINLDAYEEGAQQFLFFPEINALPGVFNDDGTLNQDIESEEMVEMIKDKLMEYFTNLVDEKMVMWEENEIVGEKENHLNADFLNVKQNSKKGSKTQRNPLGAVENKS</sequence>
<name>A0A0F8YG08_9ZZZZ</name>
<feature type="region of interest" description="Disordered" evidence="1">
    <location>
        <begin position="366"/>
        <end position="385"/>
    </location>
</feature>
<dbReference type="EMBL" id="LAZR01057167">
    <property type="protein sequence ID" value="KKK72625.1"/>
    <property type="molecule type" value="Genomic_DNA"/>
</dbReference>
<comment type="caution">
    <text evidence="2">The sequence shown here is derived from an EMBL/GenBank/DDBJ whole genome shotgun (WGS) entry which is preliminary data.</text>
</comment>
<gene>
    <name evidence="2" type="ORF">LCGC14_2902000</name>
</gene>
<proteinExistence type="predicted"/>
<protein>
    <submittedName>
        <fullName evidence="2">Uncharacterized protein</fullName>
    </submittedName>
</protein>
<evidence type="ECO:0000313" key="2">
    <source>
        <dbReference type="EMBL" id="KKK72625.1"/>
    </source>
</evidence>
<evidence type="ECO:0000256" key="1">
    <source>
        <dbReference type="SAM" id="MobiDB-lite"/>
    </source>
</evidence>
<reference evidence="2" key="1">
    <citation type="journal article" date="2015" name="Nature">
        <title>Complex archaea that bridge the gap between prokaryotes and eukaryotes.</title>
        <authorList>
            <person name="Spang A."/>
            <person name="Saw J.H."/>
            <person name="Jorgensen S.L."/>
            <person name="Zaremba-Niedzwiedzka K."/>
            <person name="Martijn J."/>
            <person name="Lind A.E."/>
            <person name="van Eijk R."/>
            <person name="Schleper C."/>
            <person name="Guy L."/>
            <person name="Ettema T.J."/>
        </authorList>
    </citation>
    <scope>NUCLEOTIDE SEQUENCE</scope>
</reference>